<accession>A0A0F9T047</accession>
<proteinExistence type="predicted"/>
<gene>
    <name evidence="2" type="ORF">LCGC14_0454120</name>
</gene>
<name>A0A0F9T047_9ZZZZ</name>
<keyword evidence="1" id="KW-1133">Transmembrane helix</keyword>
<keyword evidence="1" id="KW-0812">Transmembrane</keyword>
<evidence type="ECO:0000313" key="2">
    <source>
        <dbReference type="EMBL" id="KKN68187.1"/>
    </source>
</evidence>
<dbReference type="AlphaFoldDB" id="A0A0F9T047"/>
<sequence length="45" mass="5487">MKKLRTLIVIQCDFMKINYDFWKGYIMGLLFFPLIVITKEILELF</sequence>
<organism evidence="2">
    <name type="scientific">marine sediment metagenome</name>
    <dbReference type="NCBI Taxonomy" id="412755"/>
    <lineage>
        <taxon>unclassified sequences</taxon>
        <taxon>metagenomes</taxon>
        <taxon>ecological metagenomes</taxon>
    </lineage>
</organism>
<comment type="caution">
    <text evidence="2">The sequence shown here is derived from an EMBL/GenBank/DDBJ whole genome shotgun (WGS) entry which is preliminary data.</text>
</comment>
<feature type="transmembrane region" description="Helical" evidence="1">
    <location>
        <begin position="21"/>
        <end position="42"/>
    </location>
</feature>
<protein>
    <submittedName>
        <fullName evidence="2">Uncharacterized protein</fullName>
    </submittedName>
</protein>
<reference evidence="2" key="1">
    <citation type="journal article" date="2015" name="Nature">
        <title>Complex archaea that bridge the gap between prokaryotes and eukaryotes.</title>
        <authorList>
            <person name="Spang A."/>
            <person name="Saw J.H."/>
            <person name="Jorgensen S.L."/>
            <person name="Zaremba-Niedzwiedzka K."/>
            <person name="Martijn J."/>
            <person name="Lind A.E."/>
            <person name="van Eijk R."/>
            <person name="Schleper C."/>
            <person name="Guy L."/>
            <person name="Ettema T.J."/>
        </authorList>
    </citation>
    <scope>NUCLEOTIDE SEQUENCE</scope>
</reference>
<keyword evidence="1" id="KW-0472">Membrane</keyword>
<dbReference type="EMBL" id="LAZR01000456">
    <property type="protein sequence ID" value="KKN68187.1"/>
    <property type="molecule type" value="Genomic_DNA"/>
</dbReference>
<evidence type="ECO:0000256" key="1">
    <source>
        <dbReference type="SAM" id="Phobius"/>
    </source>
</evidence>